<comment type="caution">
    <text evidence="1">The sequence shown here is derived from an EMBL/GenBank/DDBJ whole genome shotgun (WGS) entry which is preliminary data.</text>
</comment>
<name>A0AA40BME4_9PEZI</name>
<sequence length="155" mass="16543">MRRTLGRASYHSSCVGPEFCHGSCSKQGSSFVTSWTVSDATAPPSRCKELFRSLVPDSSAATPGISFHGGLPGNPSCSGRASTLARGTRWTIIYDSGSQLDPAKEDAARELQPDPRRAILFAARRGLSVVAYGQRSQFRTPKFPALVHQSSVGGN</sequence>
<accession>A0AA40BME4</accession>
<evidence type="ECO:0000313" key="1">
    <source>
        <dbReference type="EMBL" id="KAK0736844.1"/>
    </source>
</evidence>
<organism evidence="1 2">
    <name type="scientific">Apiosordaria backusii</name>
    <dbReference type="NCBI Taxonomy" id="314023"/>
    <lineage>
        <taxon>Eukaryota</taxon>
        <taxon>Fungi</taxon>
        <taxon>Dikarya</taxon>
        <taxon>Ascomycota</taxon>
        <taxon>Pezizomycotina</taxon>
        <taxon>Sordariomycetes</taxon>
        <taxon>Sordariomycetidae</taxon>
        <taxon>Sordariales</taxon>
        <taxon>Lasiosphaeriaceae</taxon>
        <taxon>Apiosordaria</taxon>
    </lineage>
</organism>
<gene>
    <name evidence="1" type="ORF">B0T21DRAFT_347276</name>
</gene>
<dbReference type="AlphaFoldDB" id="A0AA40BME4"/>
<dbReference type="Proteomes" id="UP001172159">
    <property type="component" value="Unassembled WGS sequence"/>
</dbReference>
<reference evidence="1" key="1">
    <citation type="submission" date="2023-06" db="EMBL/GenBank/DDBJ databases">
        <title>Genome-scale phylogeny and comparative genomics of the fungal order Sordariales.</title>
        <authorList>
            <consortium name="Lawrence Berkeley National Laboratory"/>
            <person name="Hensen N."/>
            <person name="Bonometti L."/>
            <person name="Westerberg I."/>
            <person name="Brannstrom I.O."/>
            <person name="Guillou S."/>
            <person name="Cros-Aarteil S."/>
            <person name="Calhoun S."/>
            <person name="Haridas S."/>
            <person name="Kuo A."/>
            <person name="Mondo S."/>
            <person name="Pangilinan J."/>
            <person name="Riley R."/>
            <person name="Labutti K."/>
            <person name="Andreopoulos B."/>
            <person name="Lipzen A."/>
            <person name="Chen C."/>
            <person name="Yanf M."/>
            <person name="Daum C."/>
            <person name="Ng V."/>
            <person name="Clum A."/>
            <person name="Steindorff A."/>
            <person name="Ohm R."/>
            <person name="Martin F."/>
            <person name="Silar P."/>
            <person name="Natvig D."/>
            <person name="Lalanne C."/>
            <person name="Gautier V."/>
            <person name="Ament-Velasquez S.L."/>
            <person name="Kruys A."/>
            <person name="Hutchinson M.I."/>
            <person name="Powell A.J."/>
            <person name="Barry K."/>
            <person name="Miller A.N."/>
            <person name="Grigoriev I.V."/>
            <person name="Debuchy R."/>
            <person name="Gladieux P."/>
            <person name="Thoren M.H."/>
            <person name="Johannesson H."/>
        </authorList>
    </citation>
    <scope>NUCLEOTIDE SEQUENCE</scope>
    <source>
        <strain evidence="1">CBS 540.89</strain>
    </source>
</reference>
<proteinExistence type="predicted"/>
<keyword evidence="2" id="KW-1185">Reference proteome</keyword>
<protein>
    <submittedName>
        <fullName evidence="1">Uncharacterized protein</fullName>
    </submittedName>
</protein>
<evidence type="ECO:0000313" key="2">
    <source>
        <dbReference type="Proteomes" id="UP001172159"/>
    </source>
</evidence>
<dbReference type="EMBL" id="JAUKTV010000005">
    <property type="protein sequence ID" value="KAK0736844.1"/>
    <property type="molecule type" value="Genomic_DNA"/>
</dbReference>